<keyword evidence="4 7" id="KW-0812">Transmembrane</keyword>
<protein>
    <submittedName>
        <fullName evidence="8">Energy-coupling factor ABC transporter permease</fullName>
    </submittedName>
</protein>
<feature type="transmembrane region" description="Helical" evidence="7">
    <location>
        <begin position="68"/>
        <end position="93"/>
    </location>
</feature>
<evidence type="ECO:0000256" key="3">
    <source>
        <dbReference type="ARBA" id="ARBA00022475"/>
    </source>
</evidence>
<reference evidence="8" key="2">
    <citation type="submission" date="2021-01" db="EMBL/GenBank/DDBJ databases">
        <authorList>
            <person name="Hahn C.R."/>
            <person name="Youssef N.H."/>
            <person name="Elshahed M."/>
        </authorList>
    </citation>
    <scope>NUCLEOTIDE SEQUENCE</scope>
    <source>
        <strain evidence="8">Zod_Metabat.24</strain>
    </source>
</reference>
<dbReference type="Proteomes" id="UP000809273">
    <property type="component" value="Unassembled WGS sequence"/>
</dbReference>
<dbReference type="Pfam" id="PF01891">
    <property type="entry name" value="CbiM"/>
    <property type="match status" value="1"/>
</dbReference>
<comment type="subcellular location">
    <subcellularLocation>
        <location evidence="1">Cell membrane</location>
        <topology evidence="1">Multi-pass membrane protein</topology>
    </subcellularLocation>
</comment>
<keyword evidence="6 7" id="KW-0472">Membrane</keyword>
<dbReference type="EMBL" id="JAFGIX010000032">
    <property type="protein sequence ID" value="MBN1572878.1"/>
    <property type="molecule type" value="Genomic_DNA"/>
</dbReference>
<keyword evidence="5 7" id="KW-1133">Transmembrane helix</keyword>
<evidence type="ECO:0000256" key="6">
    <source>
        <dbReference type="ARBA" id="ARBA00023136"/>
    </source>
</evidence>
<proteinExistence type="predicted"/>
<dbReference type="InterPro" id="IPR002751">
    <property type="entry name" value="CbiM/NikMN"/>
</dbReference>
<evidence type="ECO:0000256" key="4">
    <source>
        <dbReference type="ARBA" id="ARBA00022692"/>
    </source>
</evidence>
<reference evidence="8" key="1">
    <citation type="journal article" date="2021" name="Environ. Microbiol.">
        <title>Genomic characterization of three novel Desulfobacterota classes expand the metabolic and phylogenetic diversity of the phylum.</title>
        <authorList>
            <person name="Murphy C.L."/>
            <person name="Biggerstaff J."/>
            <person name="Eichhorn A."/>
            <person name="Ewing E."/>
            <person name="Shahan R."/>
            <person name="Soriano D."/>
            <person name="Stewart S."/>
            <person name="VanMol K."/>
            <person name="Walker R."/>
            <person name="Walters P."/>
            <person name="Elshahed M.S."/>
            <person name="Youssef N.H."/>
        </authorList>
    </citation>
    <scope>NUCLEOTIDE SEQUENCE</scope>
    <source>
        <strain evidence="8">Zod_Metabat.24</strain>
    </source>
</reference>
<evidence type="ECO:0000313" key="8">
    <source>
        <dbReference type="EMBL" id="MBN1572878.1"/>
    </source>
</evidence>
<dbReference type="PANTHER" id="PTHR34229:SF1">
    <property type="entry name" value="METAL TRANSPORT PROTEIN HI_1621-RELATED"/>
    <property type="match status" value="1"/>
</dbReference>
<dbReference type="Gene3D" id="1.10.1760.20">
    <property type="match status" value="1"/>
</dbReference>
<feature type="transmembrane region" description="Helical" evidence="7">
    <location>
        <begin position="39"/>
        <end position="62"/>
    </location>
</feature>
<evidence type="ECO:0000256" key="1">
    <source>
        <dbReference type="ARBA" id="ARBA00004651"/>
    </source>
</evidence>
<keyword evidence="3" id="KW-1003">Cell membrane</keyword>
<dbReference type="PANTHER" id="PTHR34229">
    <property type="entry name" value="METAL TRANSPORT PROTEIN HI_1621-RELATED"/>
    <property type="match status" value="1"/>
</dbReference>
<dbReference type="AlphaFoldDB" id="A0A9D8KEU2"/>
<comment type="caution">
    <text evidence="8">The sequence shown here is derived from an EMBL/GenBank/DDBJ whole genome shotgun (WGS) entry which is preliminary data.</text>
</comment>
<feature type="transmembrane region" description="Helical" evidence="7">
    <location>
        <begin position="105"/>
        <end position="126"/>
    </location>
</feature>
<evidence type="ECO:0000256" key="7">
    <source>
        <dbReference type="SAM" id="Phobius"/>
    </source>
</evidence>
<sequence>MHIPDGFLSTGVAAASYGVSAVTGAIAVRNAKKKFSERLIPLAGVTAAFIFAAQMLNFPIGFGTSGHFLGALLACVLLGPSMGFWIMTLVLLVQALLFADGGITALGANVLNMGLIGGVISYYVYIAAVKMLPKNKGSLFVITFLVAWFSVLLASAVCSLELAVSGTIPFKLVFPSMVGFHAIIGVGEGLITASVLTYVLAARPDLVYAVSDDLKIEDMVKGVA</sequence>
<dbReference type="GO" id="GO:0005886">
    <property type="term" value="C:plasma membrane"/>
    <property type="evidence" value="ECO:0007669"/>
    <property type="project" value="UniProtKB-SubCell"/>
</dbReference>
<evidence type="ECO:0000256" key="2">
    <source>
        <dbReference type="ARBA" id="ARBA00022448"/>
    </source>
</evidence>
<gene>
    <name evidence="8" type="ORF">JW984_06730</name>
</gene>
<keyword evidence="2" id="KW-0813">Transport</keyword>
<organism evidence="8 9">
    <name type="scientific">Candidatus Zymogenus saltonus</name>
    <dbReference type="NCBI Taxonomy" id="2844893"/>
    <lineage>
        <taxon>Bacteria</taxon>
        <taxon>Deltaproteobacteria</taxon>
        <taxon>Candidatus Zymogenia</taxon>
        <taxon>Candidatus Zymogeniales</taxon>
        <taxon>Candidatus Zymogenaceae</taxon>
        <taxon>Candidatus Zymogenus</taxon>
    </lineage>
</organism>
<name>A0A9D8KEU2_9DELT</name>
<feature type="transmembrane region" description="Helical" evidence="7">
    <location>
        <begin position="138"/>
        <end position="160"/>
    </location>
</feature>
<feature type="transmembrane region" description="Helical" evidence="7">
    <location>
        <begin position="172"/>
        <end position="201"/>
    </location>
</feature>
<feature type="transmembrane region" description="Helical" evidence="7">
    <location>
        <begin position="6"/>
        <end position="27"/>
    </location>
</feature>
<dbReference type="GO" id="GO:0000041">
    <property type="term" value="P:transition metal ion transport"/>
    <property type="evidence" value="ECO:0007669"/>
    <property type="project" value="InterPro"/>
</dbReference>
<evidence type="ECO:0000256" key="5">
    <source>
        <dbReference type="ARBA" id="ARBA00022989"/>
    </source>
</evidence>
<accession>A0A9D8KEU2</accession>
<evidence type="ECO:0000313" key="9">
    <source>
        <dbReference type="Proteomes" id="UP000809273"/>
    </source>
</evidence>